<dbReference type="AlphaFoldDB" id="A0A9Q1KID9"/>
<dbReference type="OrthoDB" id="1851308at2759"/>
<dbReference type="Pfam" id="PF26138">
    <property type="entry name" value="DUF8040"/>
    <property type="match status" value="1"/>
</dbReference>
<evidence type="ECO:0000259" key="1">
    <source>
        <dbReference type="Pfam" id="PF26138"/>
    </source>
</evidence>
<dbReference type="Proteomes" id="UP001153076">
    <property type="component" value="Unassembled WGS sequence"/>
</dbReference>
<name>A0A9Q1KID9_9CARY</name>
<sequence>MRRKLWSLELPLPFYEVQRPYLGTITIEIPIMKLRFLKSSPFVNRDIDRKNYINSVLYCGDTHCLNQIRIRASPFFELCEMLKRRALLVNTKHISVREQFLMFLHLIGQNVRFRAIGGRFFRLTWTIYSYFHIQQIGYQRSSMSNVYWITLTII</sequence>
<evidence type="ECO:0000313" key="3">
    <source>
        <dbReference type="Proteomes" id="UP001153076"/>
    </source>
</evidence>
<dbReference type="InterPro" id="IPR058353">
    <property type="entry name" value="DUF8040"/>
</dbReference>
<comment type="caution">
    <text evidence="2">The sequence shown here is derived from an EMBL/GenBank/DDBJ whole genome shotgun (WGS) entry which is preliminary data.</text>
</comment>
<feature type="domain" description="DUF8040" evidence="1">
    <location>
        <begin position="48"/>
        <end position="132"/>
    </location>
</feature>
<keyword evidence="3" id="KW-1185">Reference proteome</keyword>
<dbReference type="EMBL" id="JAKOGI010000107">
    <property type="protein sequence ID" value="KAJ8444079.1"/>
    <property type="molecule type" value="Genomic_DNA"/>
</dbReference>
<organism evidence="2 3">
    <name type="scientific">Carnegiea gigantea</name>
    <dbReference type="NCBI Taxonomy" id="171969"/>
    <lineage>
        <taxon>Eukaryota</taxon>
        <taxon>Viridiplantae</taxon>
        <taxon>Streptophyta</taxon>
        <taxon>Embryophyta</taxon>
        <taxon>Tracheophyta</taxon>
        <taxon>Spermatophyta</taxon>
        <taxon>Magnoliopsida</taxon>
        <taxon>eudicotyledons</taxon>
        <taxon>Gunneridae</taxon>
        <taxon>Pentapetalae</taxon>
        <taxon>Caryophyllales</taxon>
        <taxon>Cactineae</taxon>
        <taxon>Cactaceae</taxon>
        <taxon>Cactoideae</taxon>
        <taxon>Echinocereeae</taxon>
        <taxon>Carnegiea</taxon>
    </lineage>
</organism>
<gene>
    <name evidence="2" type="ORF">Cgig2_025080</name>
</gene>
<reference evidence="2" key="1">
    <citation type="submission" date="2022-04" db="EMBL/GenBank/DDBJ databases">
        <title>Carnegiea gigantea Genome sequencing and assembly v2.</title>
        <authorList>
            <person name="Copetti D."/>
            <person name="Sanderson M.J."/>
            <person name="Burquez A."/>
            <person name="Wojciechowski M.F."/>
        </authorList>
    </citation>
    <scope>NUCLEOTIDE SEQUENCE</scope>
    <source>
        <strain evidence="2">SGP5-SGP5p</strain>
        <tissue evidence="2">Aerial part</tissue>
    </source>
</reference>
<protein>
    <recommendedName>
        <fullName evidence="1">DUF8040 domain-containing protein</fullName>
    </recommendedName>
</protein>
<proteinExistence type="predicted"/>
<accession>A0A9Q1KID9</accession>
<evidence type="ECO:0000313" key="2">
    <source>
        <dbReference type="EMBL" id="KAJ8444079.1"/>
    </source>
</evidence>